<keyword evidence="2" id="KW-1185">Reference proteome</keyword>
<dbReference type="Pfam" id="PF00756">
    <property type="entry name" value="Esterase"/>
    <property type="match status" value="1"/>
</dbReference>
<dbReference type="OrthoDB" id="9784036at2"/>
<dbReference type="Gene3D" id="3.40.50.1820">
    <property type="entry name" value="alpha/beta hydrolase"/>
    <property type="match status" value="1"/>
</dbReference>
<dbReference type="RefSeq" id="WP_107349017.1">
    <property type="nucleotide sequence ID" value="NZ_PYMH01000004.1"/>
</dbReference>
<accession>A0A2T3IZ83</accession>
<proteinExistence type="predicted"/>
<organism evidence="1 2">
    <name type="scientific">Photobacterium lutimaris</name>
    <dbReference type="NCBI Taxonomy" id="388278"/>
    <lineage>
        <taxon>Bacteria</taxon>
        <taxon>Pseudomonadati</taxon>
        <taxon>Pseudomonadota</taxon>
        <taxon>Gammaproteobacteria</taxon>
        <taxon>Vibrionales</taxon>
        <taxon>Vibrionaceae</taxon>
        <taxon>Photobacterium</taxon>
    </lineage>
</organism>
<dbReference type="InterPro" id="IPR029058">
    <property type="entry name" value="AB_hydrolase_fold"/>
</dbReference>
<name>A0A2T3IZ83_9GAMM</name>
<evidence type="ECO:0000313" key="1">
    <source>
        <dbReference type="EMBL" id="PSU33970.1"/>
    </source>
</evidence>
<dbReference type="PANTHER" id="PTHR48098">
    <property type="entry name" value="ENTEROCHELIN ESTERASE-RELATED"/>
    <property type="match status" value="1"/>
</dbReference>
<dbReference type="InterPro" id="IPR050583">
    <property type="entry name" value="Mycobacterial_A85_antigen"/>
</dbReference>
<protein>
    <submittedName>
        <fullName evidence="1">Carbohydrate esterase</fullName>
    </submittedName>
</protein>
<dbReference type="EMBL" id="PYMH01000004">
    <property type="protein sequence ID" value="PSU33970.1"/>
    <property type="molecule type" value="Genomic_DNA"/>
</dbReference>
<gene>
    <name evidence="1" type="ORF">C9I99_11440</name>
</gene>
<dbReference type="InterPro" id="IPR000801">
    <property type="entry name" value="Esterase-like"/>
</dbReference>
<dbReference type="Proteomes" id="UP000241222">
    <property type="component" value="Unassembled WGS sequence"/>
</dbReference>
<dbReference type="AlphaFoldDB" id="A0A2T3IZ83"/>
<sequence length="288" mass="32881">MTMPLDPLKKNYDPDRMIVHKNMRMPQLNRHRNVRVYLPFDYDTSAQHYPVIYMHDGQNVFEPELCISGASWQAAEQLDALQRQGRTSGHIVVAVDCSQQRDHLGRRDEYSPWSFNPPAALADWEQGKEPQGGEGDAYCDFIIQTLKPYIDTHYRTQPERESTTVAGSSMGGFISLYTALKYPDAFSKAGVFSPAFWFAPNEMKSFIEETYINQPIAIYMDIGTNETSDHSISSFPALYHDLAVEFANRLNHKSAQLQCHFVVDNGGIHSETAWARRFSAMIEKLHIH</sequence>
<dbReference type="SUPFAM" id="SSF53474">
    <property type="entry name" value="alpha/beta-Hydrolases"/>
    <property type="match status" value="1"/>
</dbReference>
<reference evidence="1 2" key="1">
    <citation type="submission" date="2018-03" db="EMBL/GenBank/DDBJ databases">
        <title>Whole genome sequencing of Histamine producing bacteria.</title>
        <authorList>
            <person name="Butler K."/>
        </authorList>
    </citation>
    <scope>NUCLEOTIDE SEQUENCE [LARGE SCALE GENOMIC DNA]</scope>
    <source>
        <strain evidence="1 2">JCM 13586</strain>
    </source>
</reference>
<comment type="caution">
    <text evidence="1">The sequence shown here is derived from an EMBL/GenBank/DDBJ whole genome shotgun (WGS) entry which is preliminary data.</text>
</comment>
<dbReference type="PANTHER" id="PTHR48098:SF6">
    <property type="entry name" value="FERRI-BACILLIBACTIN ESTERASE BESA"/>
    <property type="match status" value="1"/>
</dbReference>
<evidence type="ECO:0000313" key="2">
    <source>
        <dbReference type="Proteomes" id="UP000241222"/>
    </source>
</evidence>